<dbReference type="HAMAP" id="MF_02227">
    <property type="entry name" value="RPE"/>
    <property type="match status" value="1"/>
</dbReference>
<evidence type="ECO:0000256" key="13">
    <source>
        <dbReference type="PIRNR" id="PIRNR001461"/>
    </source>
</evidence>
<sequence length="232" mass="25292">MSKLRAIICPSILNSDLSNLAEECRRLLKFGADYLHLDVMDGHFVPNLSFGHPVVESLRSQLGAEAFFDVHLMVSRPDKWVEQMAKAGASQYVFHYEAANEMGGDDAVNSLINSIKEKGMKVGLAIKPGTGVDKILPFCDLLDMVLVMTVEPGFGGQKFMANMMDKVRTIRSAHPNLNIQVDGGIGTENVDQCAEAGANVIVSGTGIIRSKDPQETIKTLRDVVESWLGRTA</sequence>
<accession>A0A914WBT7</accession>
<evidence type="ECO:0000256" key="9">
    <source>
        <dbReference type="ARBA" id="ARBA00013920"/>
    </source>
</evidence>
<evidence type="ECO:0000256" key="14">
    <source>
        <dbReference type="PIRSR" id="PIRSR001461-1"/>
    </source>
</evidence>
<comment type="cofactor">
    <cofactor evidence="5">
        <name>Fe(2+)</name>
        <dbReference type="ChEBI" id="CHEBI:29033"/>
    </cofactor>
</comment>
<dbReference type="GO" id="GO:0046872">
    <property type="term" value="F:metal ion binding"/>
    <property type="evidence" value="ECO:0007669"/>
    <property type="project" value="UniProtKB-KW"/>
</dbReference>
<keyword evidence="11 15" id="KW-0862">Zinc</keyword>
<dbReference type="PIRSF" id="PIRSF001461">
    <property type="entry name" value="RPE"/>
    <property type="match status" value="1"/>
</dbReference>
<keyword evidence="15" id="KW-0464">Manganese</keyword>
<feature type="binding site" evidence="16">
    <location>
        <begin position="153"/>
        <end position="156"/>
    </location>
    <ligand>
        <name>substrate</name>
    </ligand>
</feature>
<evidence type="ECO:0000313" key="18">
    <source>
        <dbReference type="WBParaSite" id="PSAMB.scaffold3714size17132.g22292.t1"/>
    </source>
</evidence>
<dbReference type="GO" id="GO:0006098">
    <property type="term" value="P:pentose-phosphate shunt"/>
    <property type="evidence" value="ECO:0007669"/>
    <property type="project" value="InterPro"/>
</dbReference>
<feature type="binding site" evidence="15">
    <location>
        <position position="71"/>
    </location>
    <ligand>
        <name>a divalent metal cation</name>
        <dbReference type="ChEBI" id="CHEBI:60240"/>
    </ligand>
</feature>
<dbReference type="SUPFAM" id="SSF51366">
    <property type="entry name" value="Ribulose-phoshate binding barrel"/>
    <property type="match status" value="1"/>
</dbReference>
<evidence type="ECO:0000256" key="10">
    <source>
        <dbReference type="ARBA" id="ARBA00022723"/>
    </source>
</evidence>
<feature type="active site" description="Proton donor" evidence="14">
    <location>
        <position position="182"/>
    </location>
</feature>
<feature type="binding site" evidence="15">
    <location>
        <position position="38"/>
    </location>
    <ligand>
        <name>a divalent metal cation</name>
        <dbReference type="ChEBI" id="CHEBI:60240"/>
    </ligand>
</feature>
<reference evidence="18" key="1">
    <citation type="submission" date="2022-11" db="UniProtKB">
        <authorList>
            <consortium name="WormBaseParasite"/>
        </authorList>
    </citation>
    <scope>IDENTIFICATION</scope>
</reference>
<evidence type="ECO:0000256" key="4">
    <source>
        <dbReference type="ARBA" id="ARBA00001947"/>
    </source>
</evidence>
<keyword evidence="13" id="KW-0119">Carbohydrate metabolism</keyword>
<feature type="active site" description="Proton acceptor" evidence="14">
    <location>
        <position position="38"/>
    </location>
</feature>
<dbReference type="InterPro" id="IPR000056">
    <property type="entry name" value="Ribul_P_3_epim-like"/>
</dbReference>
<protein>
    <recommendedName>
        <fullName evidence="9 13">Ribulose-phosphate 3-epimerase</fullName>
        <ecNumber evidence="8 13">5.1.3.1</ecNumber>
    </recommendedName>
</protein>
<feature type="binding site" evidence="16">
    <location>
        <position position="184"/>
    </location>
    <ligand>
        <name>substrate</name>
    </ligand>
</feature>
<feature type="binding site" evidence="16">
    <location>
        <position position="71"/>
    </location>
    <ligand>
        <name>substrate</name>
    </ligand>
</feature>
<feature type="binding site" evidence="16">
    <location>
        <position position="11"/>
    </location>
    <ligand>
        <name>substrate</name>
    </ligand>
</feature>
<evidence type="ECO:0000256" key="3">
    <source>
        <dbReference type="ARBA" id="ARBA00001941"/>
    </source>
</evidence>
<dbReference type="InterPro" id="IPR011060">
    <property type="entry name" value="RibuloseP-bd_barrel"/>
</dbReference>
<comment type="cofactor">
    <cofactor evidence="4">
        <name>Zn(2+)</name>
        <dbReference type="ChEBI" id="CHEBI:29105"/>
    </cofactor>
</comment>
<evidence type="ECO:0000256" key="16">
    <source>
        <dbReference type="PIRSR" id="PIRSR001461-3"/>
    </source>
</evidence>
<dbReference type="InterPro" id="IPR013785">
    <property type="entry name" value="Aldolase_TIM"/>
</dbReference>
<comment type="cofactor">
    <cofactor evidence="2">
        <name>Mn(2+)</name>
        <dbReference type="ChEBI" id="CHEBI:29035"/>
    </cofactor>
</comment>
<proteinExistence type="inferred from homology"/>
<feature type="binding site" evidence="16">
    <location>
        <begin position="204"/>
        <end position="205"/>
    </location>
    <ligand>
        <name>substrate</name>
    </ligand>
</feature>
<dbReference type="GO" id="GO:0004750">
    <property type="term" value="F:D-ribulose-phosphate 3-epimerase activity"/>
    <property type="evidence" value="ECO:0007669"/>
    <property type="project" value="UniProtKB-EC"/>
</dbReference>
<dbReference type="GO" id="GO:0005975">
    <property type="term" value="P:carbohydrate metabolic process"/>
    <property type="evidence" value="ECO:0007669"/>
    <property type="project" value="InterPro"/>
</dbReference>
<dbReference type="NCBIfam" id="TIGR01163">
    <property type="entry name" value="rpe"/>
    <property type="match status" value="1"/>
</dbReference>
<evidence type="ECO:0000256" key="1">
    <source>
        <dbReference type="ARBA" id="ARBA00001782"/>
    </source>
</evidence>
<comment type="similarity">
    <text evidence="7 13">Belongs to the ribulose-phosphate 3-epimerase family.</text>
</comment>
<evidence type="ECO:0000256" key="11">
    <source>
        <dbReference type="ARBA" id="ARBA00022833"/>
    </source>
</evidence>
<keyword evidence="15" id="KW-0170">Cobalt</keyword>
<comment type="catalytic activity">
    <reaction evidence="1 13">
        <text>D-ribulose 5-phosphate = D-xylulose 5-phosphate</text>
        <dbReference type="Rhea" id="RHEA:13677"/>
        <dbReference type="ChEBI" id="CHEBI:57737"/>
        <dbReference type="ChEBI" id="CHEBI:58121"/>
        <dbReference type="EC" id="5.1.3.1"/>
    </reaction>
</comment>
<dbReference type="WBParaSite" id="PSAMB.scaffold3714size17132.g22292.t1">
    <property type="protein sequence ID" value="PSAMB.scaffold3714size17132.g22292.t1"/>
    <property type="gene ID" value="PSAMB.scaffold3714size17132.g22292"/>
</dbReference>
<dbReference type="InterPro" id="IPR026019">
    <property type="entry name" value="Ribul_P_3_epim"/>
</dbReference>
<evidence type="ECO:0000256" key="5">
    <source>
        <dbReference type="ARBA" id="ARBA00001954"/>
    </source>
</evidence>
<keyword evidence="12 13" id="KW-0413">Isomerase</keyword>
<comment type="cofactor">
    <cofactor evidence="15">
        <name>a divalent metal cation</name>
        <dbReference type="ChEBI" id="CHEBI:60240"/>
    </cofactor>
    <text evidence="15">Binds 1 divalent metal cation per subunit.</text>
</comment>
<evidence type="ECO:0000313" key="17">
    <source>
        <dbReference type="Proteomes" id="UP000887566"/>
    </source>
</evidence>
<evidence type="ECO:0000256" key="7">
    <source>
        <dbReference type="ARBA" id="ARBA00009541"/>
    </source>
</evidence>
<dbReference type="Gene3D" id="3.20.20.70">
    <property type="entry name" value="Aldolase class I"/>
    <property type="match status" value="1"/>
</dbReference>
<comment type="pathway">
    <text evidence="6">Carbohydrate degradation; pentose phosphate pathway; D-xylulose 5-phosphate from D-ribulose 5-phosphate (non-oxidative stage): step 1/1.</text>
</comment>
<dbReference type="PANTHER" id="PTHR11749">
    <property type="entry name" value="RIBULOSE-5-PHOSPHATE-3-EPIMERASE"/>
    <property type="match status" value="1"/>
</dbReference>
<feature type="binding site" evidence="15">
    <location>
        <position position="36"/>
    </location>
    <ligand>
        <name>a divalent metal cation</name>
        <dbReference type="ChEBI" id="CHEBI:60240"/>
    </ligand>
</feature>
<evidence type="ECO:0000256" key="8">
    <source>
        <dbReference type="ARBA" id="ARBA00013188"/>
    </source>
</evidence>
<evidence type="ECO:0000256" key="12">
    <source>
        <dbReference type="ARBA" id="ARBA00023235"/>
    </source>
</evidence>
<evidence type="ECO:0000256" key="6">
    <source>
        <dbReference type="ARBA" id="ARBA00005016"/>
    </source>
</evidence>
<dbReference type="FunFam" id="3.20.20.70:FF:000074">
    <property type="entry name" value="Ribulose-phosphate 3-epimerase"/>
    <property type="match status" value="1"/>
</dbReference>
<evidence type="ECO:0000256" key="15">
    <source>
        <dbReference type="PIRSR" id="PIRSR001461-2"/>
    </source>
</evidence>
<dbReference type="PROSITE" id="PS01086">
    <property type="entry name" value="RIBUL_P_3_EPIMER_2"/>
    <property type="match status" value="1"/>
</dbReference>
<name>A0A914WBT7_9BILA</name>
<keyword evidence="17" id="KW-1185">Reference proteome</keyword>
<dbReference type="Pfam" id="PF00834">
    <property type="entry name" value="Ribul_P_3_epim"/>
    <property type="match status" value="1"/>
</dbReference>
<evidence type="ECO:0000256" key="2">
    <source>
        <dbReference type="ARBA" id="ARBA00001936"/>
    </source>
</evidence>
<dbReference type="Proteomes" id="UP000887566">
    <property type="component" value="Unplaced"/>
</dbReference>
<comment type="cofactor">
    <cofactor evidence="3">
        <name>Co(2+)</name>
        <dbReference type="ChEBI" id="CHEBI:48828"/>
    </cofactor>
</comment>
<dbReference type="EC" id="5.1.3.1" evidence="8 13"/>
<keyword evidence="10 15" id="KW-0479">Metal-binding</keyword>
<dbReference type="NCBIfam" id="NF004076">
    <property type="entry name" value="PRK05581.1-4"/>
    <property type="match status" value="1"/>
</dbReference>
<feature type="binding site" evidence="15">
    <location>
        <position position="182"/>
    </location>
    <ligand>
        <name>a divalent metal cation</name>
        <dbReference type="ChEBI" id="CHEBI:60240"/>
    </ligand>
</feature>
<organism evidence="17 18">
    <name type="scientific">Plectus sambesii</name>
    <dbReference type="NCBI Taxonomy" id="2011161"/>
    <lineage>
        <taxon>Eukaryota</taxon>
        <taxon>Metazoa</taxon>
        <taxon>Ecdysozoa</taxon>
        <taxon>Nematoda</taxon>
        <taxon>Chromadorea</taxon>
        <taxon>Plectida</taxon>
        <taxon>Plectina</taxon>
        <taxon>Plectoidea</taxon>
        <taxon>Plectidae</taxon>
        <taxon>Plectus</taxon>
    </lineage>
</organism>
<dbReference type="PROSITE" id="PS01085">
    <property type="entry name" value="RIBUL_P_3_EPIMER_1"/>
    <property type="match status" value="1"/>
</dbReference>
<dbReference type="AlphaFoldDB" id="A0A914WBT7"/>
<dbReference type="CDD" id="cd00429">
    <property type="entry name" value="RPE"/>
    <property type="match status" value="1"/>
</dbReference>